<evidence type="ECO:0000259" key="4">
    <source>
        <dbReference type="Pfam" id="PF26079"/>
    </source>
</evidence>
<evidence type="ECO:0000313" key="5">
    <source>
        <dbReference type="EMBL" id="MBC8581238.1"/>
    </source>
</evidence>
<dbReference type="Pfam" id="PF26079">
    <property type="entry name" value="Baseplate_J_C"/>
    <property type="match status" value="1"/>
</dbReference>
<sequence length="371" mass="40606">MSLRELKAISFCETETSTVEKDIINAYEAIANKKLYPGDPVRLFLEAIASIITQQRVIIDFSGKQNLLAYAQDDYLDQVVALVGVKRLEASPSRCTVKFTLSNAQASVMTIPKGTRVKAGELYFATIEHAIILPGQLSIDVVVECMLPGVIGNGLVAGQINQLVDVFPYFSHVTNTTTTTGGTDEERDDALRQRAYEAPSSYSCAGSDSAYAFWAKTVSPEIGDVAVITPKAGEVNIIPIGVNGELLSEELRNKILARCSEKNVKPLTDKVSVIQPTKQNYALEMTYWIDRKDVAMANVIQNQVNQAIDEYKVWQQSKLGRDINPSELIYRVMQAGAKRVQVTSPSFTTLEGTSIAHLTSESIVFGGVEDA</sequence>
<accession>A0A926ENE8</accession>
<feature type="domain" description="Baseplate J-like C-terminal" evidence="4">
    <location>
        <begin position="297"/>
        <end position="359"/>
    </location>
</feature>
<evidence type="ECO:0000256" key="1">
    <source>
        <dbReference type="ARBA" id="ARBA00038087"/>
    </source>
</evidence>
<protein>
    <submittedName>
        <fullName evidence="5">Baseplate J/gp47 family protein</fullName>
    </submittedName>
</protein>
<gene>
    <name evidence="5" type="ORF">H8718_17160</name>
</gene>
<name>A0A926ENE8_9FIRM</name>
<comment type="caution">
    <text evidence="5">The sequence shown here is derived from an EMBL/GenBank/DDBJ whole genome shotgun (WGS) entry which is preliminary data.</text>
</comment>
<reference evidence="5" key="1">
    <citation type="submission" date="2020-08" db="EMBL/GenBank/DDBJ databases">
        <title>Genome public.</title>
        <authorList>
            <person name="Liu C."/>
            <person name="Sun Q."/>
        </authorList>
    </citation>
    <scope>NUCLEOTIDE SEQUENCE</scope>
    <source>
        <strain evidence="5">NSJ-12</strain>
    </source>
</reference>
<dbReference type="EMBL" id="JACRSY010000041">
    <property type="protein sequence ID" value="MBC8581238.1"/>
    <property type="molecule type" value="Genomic_DNA"/>
</dbReference>
<evidence type="ECO:0000259" key="2">
    <source>
        <dbReference type="Pfam" id="PF04865"/>
    </source>
</evidence>
<feature type="domain" description="Baseplate protein J-like barrel" evidence="2">
    <location>
        <begin position="96"/>
        <end position="182"/>
    </location>
</feature>
<dbReference type="Pfam" id="PF04865">
    <property type="entry name" value="Baseplate_J"/>
    <property type="match status" value="1"/>
</dbReference>
<organism evidence="5 6">
    <name type="scientific">Zhenhengia yiwuensis</name>
    <dbReference type="NCBI Taxonomy" id="2763666"/>
    <lineage>
        <taxon>Bacteria</taxon>
        <taxon>Bacillati</taxon>
        <taxon>Bacillota</taxon>
        <taxon>Clostridia</taxon>
        <taxon>Lachnospirales</taxon>
        <taxon>Lachnospiraceae</taxon>
        <taxon>Zhenhengia</taxon>
    </lineage>
</organism>
<dbReference type="Proteomes" id="UP000655830">
    <property type="component" value="Unassembled WGS sequence"/>
</dbReference>
<comment type="similarity">
    <text evidence="1">Belongs to the Mu gp47/PBSX XkdT family.</text>
</comment>
<dbReference type="InterPro" id="IPR052399">
    <property type="entry name" value="Phage_Baseplate_Assmbl_Protein"/>
</dbReference>
<proteinExistence type="inferred from homology"/>
<dbReference type="InterPro" id="IPR014507">
    <property type="entry name" value="Baseplate_assembly_J_pred"/>
</dbReference>
<dbReference type="InterPro" id="IPR006949">
    <property type="entry name" value="Barrel_Baseplate_J-like"/>
</dbReference>
<dbReference type="PANTHER" id="PTHR37829:SF3">
    <property type="entry name" value="PROTEIN JAYE-RELATED"/>
    <property type="match status" value="1"/>
</dbReference>
<dbReference type="InterPro" id="IPR058530">
    <property type="entry name" value="Baseplate_J-like_C"/>
</dbReference>
<dbReference type="AlphaFoldDB" id="A0A926ENE8"/>
<evidence type="ECO:0000313" key="6">
    <source>
        <dbReference type="Proteomes" id="UP000655830"/>
    </source>
</evidence>
<evidence type="ECO:0000259" key="3">
    <source>
        <dbReference type="Pfam" id="PF26078"/>
    </source>
</evidence>
<dbReference type="PANTHER" id="PTHR37829">
    <property type="entry name" value="PHAGE-LIKE ELEMENT PBSX PROTEIN XKDT"/>
    <property type="match status" value="1"/>
</dbReference>
<keyword evidence="6" id="KW-1185">Reference proteome</keyword>
<dbReference type="RefSeq" id="WP_249334067.1">
    <property type="nucleotide sequence ID" value="NZ_JACRSY010000041.1"/>
</dbReference>
<dbReference type="PIRSF" id="PIRSF020481">
    <property type="entry name" value="BAP"/>
    <property type="match status" value="1"/>
</dbReference>
<dbReference type="Pfam" id="PF26078">
    <property type="entry name" value="Baseplate_J_M"/>
    <property type="match status" value="1"/>
</dbReference>
<feature type="domain" description="Baseplate J-like central" evidence="3">
    <location>
        <begin position="205"/>
        <end position="274"/>
    </location>
</feature>
<dbReference type="InterPro" id="IPR058531">
    <property type="entry name" value="Baseplate_J_M"/>
</dbReference>